<proteinExistence type="predicted"/>
<gene>
    <name evidence="3" type="ORF">FMUND_13408</name>
</gene>
<keyword evidence="1" id="KW-0175">Coiled coil</keyword>
<comment type="caution">
    <text evidence="3">The sequence shown here is derived from an EMBL/GenBank/DDBJ whole genome shotgun (WGS) entry which is preliminary data.</text>
</comment>
<feature type="region of interest" description="Disordered" evidence="2">
    <location>
        <begin position="132"/>
        <end position="192"/>
    </location>
</feature>
<accession>A0A8H5XZ13</accession>
<feature type="compositionally biased region" description="Low complexity" evidence="2">
    <location>
        <begin position="154"/>
        <end position="176"/>
    </location>
</feature>
<evidence type="ECO:0000256" key="2">
    <source>
        <dbReference type="SAM" id="MobiDB-lite"/>
    </source>
</evidence>
<evidence type="ECO:0000256" key="1">
    <source>
        <dbReference type="SAM" id="Coils"/>
    </source>
</evidence>
<feature type="compositionally biased region" description="Acidic residues" evidence="2">
    <location>
        <begin position="618"/>
        <end position="627"/>
    </location>
</feature>
<dbReference type="EMBL" id="JAAOAN010000610">
    <property type="protein sequence ID" value="KAF5702594.1"/>
    <property type="molecule type" value="Genomic_DNA"/>
</dbReference>
<reference evidence="3 4" key="1">
    <citation type="submission" date="2020-05" db="EMBL/GenBank/DDBJ databases">
        <title>Identification and distribution of gene clusters putatively required for synthesis of sphingolipid metabolism inhibitors in phylogenetically diverse species of the filamentous fungus Fusarium.</title>
        <authorList>
            <person name="Kim H.-S."/>
            <person name="Busman M."/>
            <person name="Brown D.W."/>
            <person name="Divon H."/>
            <person name="Uhlig S."/>
            <person name="Proctor R.H."/>
        </authorList>
    </citation>
    <scope>NUCLEOTIDE SEQUENCE [LARGE SCALE GENOMIC DNA]</scope>
    <source>
        <strain evidence="3 4">NRRL 66235</strain>
    </source>
</reference>
<evidence type="ECO:0000313" key="3">
    <source>
        <dbReference type="EMBL" id="KAF5702594.1"/>
    </source>
</evidence>
<keyword evidence="4" id="KW-1185">Reference proteome</keyword>
<organism evidence="3 4">
    <name type="scientific">Fusarium mundagurra</name>
    <dbReference type="NCBI Taxonomy" id="1567541"/>
    <lineage>
        <taxon>Eukaryota</taxon>
        <taxon>Fungi</taxon>
        <taxon>Dikarya</taxon>
        <taxon>Ascomycota</taxon>
        <taxon>Pezizomycotina</taxon>
        <taxon>Sordariomycetes</taxon>
        <taxon>Hypocreomycetidae</taxon>
        <taxon>Hypocreales</taxon>
        <taxon>Nectriaceae</taxon>
        <taxon>Fusarium</taxon>
        <taxon>Fusarium fujikuroi species complex</taxon>
    </lineage>
</organism>
<dbReference type="Proteomes" id="UP000544331">
    <property type="component" value="Unassembled WGS sequence"/>
</dbReference>
<feature type="region of interest" description="Disordered" evidence="2">
    <location>
        <begin position="291"/>
        <end position="310"/>
    </location>
</feature>
<feature type="coiled-coil region" evidence="1">
    <location>
        <begin position="45"/>
        <end position="72"/>
    </location>
</feature>
<feature type="region of interest" description="Disordered" evidence="2">
    <location>
        <begin position="496"/>
        <end position="526"/>
    </location>
</feature>
<name>A0A8H5XZ13_9HYPO</name>
<evidence type="ECO:0000313" key="4">
    <source>
        <dbReference type="Proteomes" id="UP000544331"/>
    </source>
</evidence>
<dbReference type="AlphaFoldDB" id="A0A8H5XZ13"/>
<feature type="region of interest" description="Disordered" evidence="2">
    <location>
        <begin position="541"/>
        <end position="703"/>
    </location>
</feature>
<feature type="compositionally biased region" description="Low complexity" evidence="2">
    <location>
        <begin position="499"/>
        <end position="515"/>
    </location>
</feature>
<sequence>MNGDNGSQTESCFSLLATVKLIAENATECHRQLLSYQLLSLKDDHLDLDNQIRDLGAEMRELQEDNQDITSHANYAKELGEKRKRIVRDIPRKARKKPVVLADIEPHIREFMEKTDKAMEVILVYHDNLKIQSAPNLPPTPPTEADGDSDNDAPLDSANSPPSSPLPDLQSPPTSSRTFPVAGGHPSPRRRTHCREVATAEIGGFSGQKISETPAGSGKWYVFQCSEHGLRFDGLPRPAQAAARHAITHGLPPTRPSAIEAFGIKIVGCDATIAKAHNDQVVVKSKGKGVSQVTRGTGDTPYRPQRGARTDSDMASLLGDISPSHPRHIPIRQAAATRKRTILTRELDGTEKPAEITAKTIYWIKWPDDGICYPAYVLPWESFPRFRSKYLAPVDRGLLESVDELPACYDKAHGLAGVWAEGYKDGQRKMNERVYPVIFFTLEKRFPWECEIGWAAEEDFRVFDGDKEDPQFKALVDHWRARENCQTPDDELIRMKLMSPPGDQRSSTSSSSVRESSPRESPENGNIYEELDQSFMDLTECLGSDRGSSRVESPDSDDDAGDIGNALARAAMESESRHTSAYLSQCMPQHEDTETYRRRHSTSMSPDYGTPAGRINPEEDEDSDIYGDDNVGPFHSRHPSDEPDTASSRHDLEGSPVRSWEYSDLVNGRTTIPPSDDEESLGYNEGHYDMSSPSSEASSRQVAYATVDEEDIIRFDESSTSMERVSSSEQRMRQAMAIAARQTNAAWRTTFREHSEEVDELL</sequence>
<protein>
    <submittedName>
        <fullName evidence="3">Uncharacterized protein</fullName>
    </submittedName>
</protein>
<dbReference type="OrthoDB" id="4835412at2759"/>
<feature type="compositionally biased region" description="Polar residues" evidence="2">
    <location>
        <begin position="691"/>
        <end position="701"/>
    </location>
</feature>